<reference evidence="8 9" key="1">
    <citation type="submission" date="2019-03" db="EMBL/GenBank/DDBJ databases">
        <title>Genomic Encyclopedia of Type Strains, Phase IV (KMG-IV): sequencing the most valuable type-strain genomes for metagenomic binning, comparative biology and taxonomic classification.</title>
        <authorList>
            <person name="Goeker M."/>
        </authorList>
    </citation>
    <scope>NUCLEOTIDE SEQUENCE [LARGE SCALE GENOMIC DNA]</scope>
    <source>
        <strain evidence="8 9">DSM 25964</strain>
    </source>
</reference>
<feature type="transmembrane region" description="Helical" evidence="6">
    <location>
        <begin position="241"/>
        <end position="262"/>
    </location>
</feature>
<dbReference type="InterPro" id="IPR051258">
    <property type="entry name" value="Diverse_Substrate_Transporter"/>
</dbReference>
<keyword evidence="9" id="KW-1185">Reference proteome</keyword>
<dbReference type="AlphaFoldDB" id="A0A4V3HFX7"/>
<evidence type="ECO:0000256" key="1">
    <source>
        <dbReference type="ARBA" id="ARBA00004651"/>
    </source>
</evidence>
<accession>A0A4V3HFX7</accession>
<dbReference type="InterPro" id="IPR037185">
    <property type="entry name" value="EmrE-like"/>
</dbReference>
<feature type="domain" description="EamA" evidence="7">
    <location>
        <begin position="151"/>
        <end position="283"/>
    </location>
</feature>
<gene>
    <name evidence="8" type="ORF">C8D99_11721</name>
</gene>
<sequence>MVFSAGLKTFLADFSLMLVALFWGLGFVAMKDALESYPTFWLLVLRFGSGAALMAALFRKRLAGVSTADIKAGVLIGVFLFLGFSTQTLGLNYTTPGKQAFLTATYVVIVPLLSWVFRKRFPGLLSFVASAVCLSGMAMLTLQEGLAVGAGDTLTLVCAVFFACHILAIEHFAAKTDPVILAIIQIFMVGLLSLPFALAFETWPGFNGGSGLWSIAFTVLFCTVFAFAVQNVAQKFTPSTHTAIILSLESVFGAFAGIYFMGEIFTSRMAAGCALILAAVLLTETGPALARALSGRLPAGEKP</sequence>
<evidence type="ECO:0000256" key="4">
    <source>
        <dbReference type="ARBA" id="ARBA00022989"/>
    </source>
</evidence>
<keyword evidence="2" id="KW-1003">Cell membrane</keyword>
<feature type="transmembrane region" description="Helical" evidence="6">
    <location>
        <begin position="212"/>
        <end position="229"/>
    </location>
</feature>
<dbReference type="GO" id="GO:0005886">
    <property type="term" value="C:plasma membrane"/>
    <property type="evidence" value="ECO:0007669"/>
    <property type="project" value="UniProtKB-SubCell"/>
</dbReference>
<evidence type="ECO:0000256" key="2">
    <source>
        <dbReference type="ARBA" id="ARBA00022475"/>
    </source>
</evidence>
<organism evidence="8 9">
    <name type="scientific">Aminivibrio pyruvatiphilus</name>
    <dbReference type="NCBI Taxonomy" id="1005740"/>
    <lineage>
        <taxon>Bacteria</taxon>
        <taxon>Thermotogati</taxon>
        <taxon>Synergistota</taxon>
        <taxon>Synergistia</taxon>
        <taxon>Synergistales</taxon>
        <taxon>Aminobacteriaceae</taxon>
        <taxon>Aminivibrio</taxon>
    </lineage>
</organism>
<keyword evidence="3 6" id="KW-0812">Transmembrane</keyword>
<evidence type="ECO:0000313" key="8">
    <source>
        <dbReference type="EMBL" id="TDY56720.1"/>
    </source>
</evidence>
<comment type="subcellular location">
    <subcellularLocation>
        <location evidence="1">Cell membrane</location>
        <topology evidence="1">Multi-pass membrane protein</topology>
    </subcellularLocation>
</comment>
<dbReference type="Proteomes" id="UP000295066">
    <property type="component" value="Unassembled WGS sequence"/>
</dbReference>
<dbReference type="Pfam" id="PF00892">
    <property type="entry name" value="EamA"/>
    <property type="match status" value="2"/>
</dbReference>
<dbReference type="PANTHER" id="PTHR42920:SF5">
    <property type="entry name" value="EAMA DOMAIN-CONTAINING PROTEIN"/>
    <property type="match status" value="1"/>
</dbReference>
<feature type="transmembrane region" description="Helical" evidence="6">
    <location>
        <begin position="40"/>
        <end position="58"/>
    </location>
</feature>
<evidence type="ECO:0000259" key="7">
    <source>
        <dbReference type="Pfam" id="PF00892"/>
    </source>
</evidence>
<evidence type="ECO:0000256" key="6">
    <source>
        <dbReference type="SAM" id="Phobius"/>
    </source>
</evidence>
<feature type="transmembrane region" description="Helical" evidence="6">
    <location>
        <begin position="154"/>
        <end position="172"/>
    </location>
</feature>
<evidence type="ECO:0000256" key="5">
    <source>
        <dbReference type="ARBA" id="ARBA00023136"/>
    </source>
</evidence>
<protein>
    <submittedName>
        <fullName evidence="8">Threonine/homoserine efflux transporter RhtA</fullName>
    </submittedName>
</protein>
<keyword evidence="5 6" id="KW-0472">Membrane</keyword>
<dbReference type="EMBL" id="SORI01000017">
    <property type="protein sequence ID" value="TDY56720.1"/>
    <property type="molecule type" value="Genomic_DNA"/>
</dbReference>
<dbReference type="InterPro" id="IPR000620">
    <property type="entry name" value="EamA_dom"/>
</dbReference>
<feature type="transmembrane region" description="Helical" evidence="6">
    <location>
        <begin position="99"/>
        <end position="117"/>
    </location>
</feature>
<evidence type="ECO:0000256" key="3">
    <source>
        <dbReference type="ARBA" id="ARBA00022692"/>
    </source>
</evidence>
<feature type="transmembrane region" description="Helical" evidence="6">
    <location>
        <begin position="7"/>
        <end position="28"/>
    </location>
</feature>
<feature type="domain" description="EamA" evidence="7">
    <location>
        <begin position="12"/>
        <end position="141"/>
    </location>
</feature>
<feature type="transmembrane region" description="Helical" evidence="6">
    <location>
        <begin position="70"/>
        <end position="93"/>
    </location>
</feature>
<feature type="transmembrane region" description="Helical" evidence="6">
    <location>
        <begin position="179"/>
        <end position="200"/>
    </location>
</feature>
<dbReference type="RefSeq" id="WP_133958397.1">
    <property type="nucleotide sequence ID" value="NZ_SORI01000017.1"/>
</dbReference>
<keyword evidence="4 6" id="KW-1133">Transmembrane helix</keyword>
<dbReference type="PANTHER" id="PTHR42920">
    <property type="entry name" value="OS03G0707200 PROTEIN-RELATED"/>
    <property type="match status" value="1"/>
</dbReference>
<comment type="caution">
    <text evidence="8">The sequence shown here is derived from an EMBL/GenBank/DDBJ whole genome shotgun (WGS) entry which is preliminary data.</text>
</comment>
<dbReference type="SUPFAM" id="SSF103481">
    <property type="entry name" value="Multidrug resistance efflux transporter EmrE"/>
    <property type="match status" value="2"/>
</dbReference>
<proteinExistence type="predicted"/>
<dbReference type="OrthoDB" id="9804865at2"/>
<name>A0A4V3HFX7_9BACT</name>
<feature type="transmembrane region" description="Helical" evidence="6">
    <location>
        <begin position="124"/>
        <end position="142"/>
    </location>
</feature>
<evidence type="ECO:0000313" key="9">
    <source>
        <dbReference type="Proteomes" id="UP000295066"/>
    </source>
</evidence>